<dbReference type="EMBL" id="FMZV01000020">
    <property type="protein sequence ID" value="SDE47824.1"/>
    <property type="molecule type" value="Genomic_DNA"/>
</dbReference>
<dbReference type="Proteomes" id="UP000199628">
    <property type="component" value="Unassembled WGS sequence"/>
</dbReference>
<evidence type="ECO:0000256" key="1">
    <source>
        <dbReference type="SAM" id="MobiDB-lite"/>
    </source>
</evidence>
<protein>
    <submittedName>
        <fullName evidence="2">Uncharacterized protein</fullName>
    </submittedName>
</protein>
<keyword evidence="3" id="KW-1185">Reference proteome</keyword>
<dbReference type="RefSeq" id="WP_093036757.1">
    <property type="nucleotide sequence ID" value="NZ_FMZV01000020.1"/>
</dbReference>
<organism evidence="2 3">
    <name type="scientific">Ruegeria marina</name>
    <dbReference type="NCBI Taxonomy" id="639004"/>
    <lineage>
        <taxon>Bacteria</taxon>
        <taxon>Pseudomonadati</taxon>
        <taxon>Pseudomonadota</taxon>
        <taxon>Alphaproteobacteria</taxon>
        <taxon>Rhodobacterales</taxon>
        <taxon>Roseobacteraceae</taxon>
        <taxon>Ruegeria</taxon>
    </lineage>
</organism>
<dbReference type="OrthoDB" id="8481790at2"/>
<sequence length="74" mass="8138">MSTQTENTTQDNGETKNLPTHVAKTRIGYGKKASYERIGVAWENDDGSFYIKLYGTQVVSNFTLYAINTAEAGA</sequence>
<evidence type="ECO:0000313" key="2">
    <source>
        <dbReference type="EMBL" id="SDE47824.1"/>
    </source>
</evidence>
<name>A0A1G7D869_9RHOB</name>
<evidence type="ECO:0000313" key="3">
    <source>
        <dbReference type="Proteomes" id="UP000199628"/>
    </source>
</evidence>
<accession>A0A1G7D869</accession>
<reference evidence="3" key="1">
    <citation type="submission" date="2016-10" db="EMBL/GenBank/DDBJ databases">
        <authorList>
            <person name="Varghese N."/>
            <person name="Submissions S."/>
        </authorList>
    </citation>
    <scope>NUCLEOTIDE SEQUENCE [LARGE SCALE GENOMIC DNA]</scope>
    <source>
        <strain evidence="3">CGMCC 1.9108</strain>
    </source>
</reference>
<gene>
    <name evidence="2" type="ORF">SAMN04488239_12053</name>
</gene>
<dbReference type="AlphaFoldDB" id="A0A1G7D869"/>
<proteinExistence type="predicted"/>
<feature type="compositionally biased region" description="Polar residues" evidence="1">
    <location>
        <begin position="1"/>
        <end position="18"/>
    </location>
</feature>
<feature type="region of interest" description="Disordered" evidence="1">
    <location>
        <begin position="1"/>
        <end position="20"/>
    </location>
</feature>